<gene>
    <name evidence="1" type="ORF">KTO63_25495</name>
</gene>
<evidence type="ECO:0000313" key="2">
    <source>
        <dbReference type="Proteomes" id="UP000812270"/>
    </source>
</evidence>
<evidence type="ECO:0000313" key="1">
    <source>
        <dbReference type="EMBL" id="MBV4360544.1"/>
    </source>
</evidence>
<dbReference type="EMBL" id="JAHSPG010000018">
    <property type="protein sequence ID" value="MBV4360544.1"/>
    <property type="molecule type" value="Genomic_DNA"/>
</dbReference>
<name>A0A9E2W6X8_9BACT</name>
<protein>
    <submittedName>
        <fullName evidence="1">Baseplate J/gp47 family protein</fullName>
    </submittedName>
</protein>
<dbReference type="RefSeq" id="WP_217795025.1">
    <property type="nucleotide sequence ID" value="NZ_JAHSPG010000018.1"/>
</dbReference>
<reference evidence="1" key="1">
    <citation type="submission" date="2021-06" db="EMBL/GenBank/DDBJ databases">
        <authorList>
            <person name="Huq M.A."/>
        </authorList>
    </citation>
    <scope>NUCLEOTIDE SEQUENCE</scope>
    <source>
        <strain evidence="1">MAH-26</strain>
    </source>
</reference>
<keyword evidence="2" id="KW-1185">Reference proteome</keyword>
<accession>A0A9E2W6X8</accession>
<comment type="caution">
    <text evidence="1">The sequence shown here is derived from an EMBL/GenBank/DDBJ whole genome shotgun (WGS) entry which is preliminary data.</text>
</comment>
<sequence>MKTDLKKYRNILKQEGTARIERYLADLDPASVVMDDRSLANLLLYAQKYYSNVRFMPANSNDFNDSWEMFFEKDVIFILTKIASKNAQHIREAFDLLYKQYDENKNAEAIIELTQYIYQRFQKIKEWLGLIIAHELLHNDLKIFIDAYLSKKAQDFYAVTSLQRWNDKKGRELQEQVATLIDDDIWGTKRDFEAAAKDIFIDGADEAERSANAVIKLNDIFDTLYYVTDATIINANNYFKQILQGEKSHAPQIALLVAFLKMFEFLQQDFNNLPRKHLDYYYSQMLGIQKGNAVSDKTYVYFEMAKGFDAYKIDKGTFLSAGKDKKNVDQWYSVDKDVTVSKASITSIKTMLVDRTGINGKDNDKSAIKGIYTNELQKSDSGTFEPAPWNTFGDLNDYRADIGFAIASPQLYLSQGDRTVTINFETSESIDEQEFDISLIRLLLTGEKKWLDSNAQQDGVSINYLRTEGPLNLVLSFSVSIAQQSAIAAFVAAVHGNTFQSNSPVLQCLLQYPILNEGDEDYYNTLLMQLNVLQKIKTTSFSIRVEVGNYQGASFNGVRNVAIQNHEAELNSSKPFYPFTGTPKVGSSFYISSDELEAKQVKKMAINIDWMLPPNFKTYYDNYFAPYNSNKFNVALSQLKDNCWTRITETPVIDVDSFEPRFRVIRIDFDKPGNEEATDVTKADFSKPEGTIRMKLLYPDFGHSIYPQLITSSAMSKSSDKKSVENYSKILKKHLHDSVIMILLPADLDQRNGSLKAVYDIFDQIPDNGQAGNMLVKALNLIIRKHNGSNVILKKEIPDEEQPTIVADAGNRSIVNDDNLIERILNLGRRLRLVSRDVHHDRDRQTVGDVAESINEELVTTASFILPSESELVALIMNETNIAIGKTVTKVSGELISQRKSGSITPADTERIIKREFSESNEVINDIIAEKIAALLLANEVPPPPYTPLINSISISYVAESTYDRTKDCMYQVTPFGVVETAPYFEENNNEEYNKTARSYIFPQNGVYKGSSTFAPAGMFFIGIKDLVKDHNISVLFQFAEGTRKTENDPPRISWHYLTSNNWVPFKNEDIVSDNTYGLQTTGIIEFAVPDKITNENTLINQPGTFWIAAMVQDAPASFPMLLNIAPNAVTATFRDEGNDPSHYELPLPALKITKLVDAVAAIKKVVQPLASFNGKMPEQGKEYYARVSERLRHKARALTVWDYEHLVLATFPAVFKVKCLNNYYNGNFAAGHVTIVPVCDLRNNDTSNVDLLFPRASYVLLTSIKKFLAARTSPFVKIHVINPELDRILITCKVKFRKGVDKGFYLKQLNADIVRFLTPWANNDIKMLSFSSKVYRSSVTNFIDKRPYVDFVTDVEMFQYVEKEKDFYKLPNGTKSLKETAFTTPHSILVSEQEHNIKLID</sequence>
<dbReference type="Proteomes" id="UP000812270">
    <property type="component" value="Unassembled WGS sequence"/>
</dbReference>
<organism evidence="1 2">
    <name type="scientific">Pinibacter aurantiacus</name>
    <dbReference type="NCBI Taxonomy" id="2851599"/>
    <lineage>
        <taxon>Bacteria</taxon>
        <taxon>Pseudomonadati</taxon>
        <taxon>Bacteroidota</taxon>
        <taxon>Chitinophagia</taxon>
        <taxon>Chitinophagales</taxon>
        <taxon>Chitinophagaceae</taxon>
        <taxon>Pinibacter</taxon>
    </lineage>
</organism>
<proteinExistence type="predicted"/>